<reference evidence="1 2" key="1">
    <citation type="submission" date="2019-07" db="EMBL/GenBank/DDBJ databases">
        <title>Draft genome of two Muricauda strains isolated from deep sea.</title>
        <authorList>
            <person name="Sun C."/>
        </authorList>
    </citation>
    <scope>NUCLEOTIDE SEQUENCE [LARGE SCALE GENOMIC DNA]</scope>
    <source>
        <strain evidence="1 2">NH166</strain>
    </source>
</reference>
<proteinExistence type="predicted"/>
<dbReference type="EMBL" id="VNWL01000014">
    <property type="protein sequence ID" value="TXK03881.1"/>
    <property type="molecule type" value="Genomic_DNA"/>
</dbReference>
<name>A0ABY3KVR3_9FLAO</name>
<comment type="caution">
    <text evidence="1">The sequence shown here is derived from an EMBL/GenBank/DDBJ whole genome shotgun (WGS) entry which is preliminary data.</text>
</comment>
<evidence type="ECO:0000313" key="2">
    <source>
        <dbReference type="Proteomes" id="UP000321528"/>
    </source>
</evidence>
<protein>
    <recommendedName>
        <fullName evidence="3">Outer membrane protein beta-barrel domain-containing protein</fullName>
    </recommendedName>
</protein>
<gene>
    <name evidence="1" type="ORF">FQ019_06505</name>
</gene>
<organism evidence="1 2">
    <name type="scientific">Flagellimonas aequoris</name>
    <dbReference type="NCBI Taxonomy" id="2306997"/>
    <lineage>
        <taxon>Bacteria</taxon>
        <taxon>Pseudomonadati</taxon>
        <taxon>Bacteroidota</taxon>
        <taxon>Flavobacteriia</taxon>
        <taxon>Flavobacteriales</taxon>
        <taxon>Flavobacteriaceae</taxon>
        <taxon>Flagellimonas</taxon>
    </lineage>
</organism>
<accession>A0ABY3KVR3</accession>
<evidence type="ECO:0008006" key="3">
    <source>
        <dbReference type="Google" id="ProtNLM"/>
    </source>
</evidence>
<keyword evidence="2" id="KW-1185">Reference proteome</keyword>
<dbReference type="Proteomes" id="UP000321528">
    <property type="component" value="Unassembled WGS sequence"/>
</dbReference>
<evidence type="ECO:0000313" key="1">
    <source>
        <dbReference type="EMBL" id="TXK03881.1"/>
    </source>
</evidence>
<sequence length="405" mass="45232">MNGVSESESTNIDFEIPEMITNALKKAEKDKNGSAELYAPEVSDVDFLSELKQFVQYFRKIEGYTQLEGQLVALLNDHLFIENADVFKKHAGSMVQSHFDEDSIPLELYKKLPKTLNSLDAAYFQLKKLYEEINAMKEIGTMSVVLTFDSGEKRNIESMAIVEVGQPKFKAEYDFVKKAYEELHKKENKQNLENKVNAGIRLYQKIKDACFTIYGDAGQAMGDIFTTKIALKNAKGDTLHTYKPITIRTRGGFKVNFSSGYLLSFKGNDSYSSFRTDGSSATSIKADNKDKMTHALGALCHVYFRGIHDLQPGISAGLSVEDDADLGFYLGLSALFTESNRLVFTAGVSMTKIDKLNTANLSDANNGIRTFLSEDNTNINYDKVYRPAFFVGVTFNLSKQGSTKN</sequence>
<dbReference type="RefSeq" id="WP_147833603.1">
    <property type="nucleotide sequence ID" value="NZ_QXFJ01000015.1"/>
</dbReference>